<proteinExistence type="predicted"/>
<dbReference type="PANTHER" id="PTHR42895:SF1">
    <property type="entry name" value="IRON-SULFUR CLUSTER PROTEIN"/>
    <property type="match status" value="1"/>
</dbReference>
<dbReference type="RefSeq" id="WP_132249188.1">
    <property type="nucleotide sequence ID" value="NZ_SMAL01000001.1"/>
</dbReference>
<reference evidence="2 3" key="1">
    <citation type="submission" date="2019-03" db="EMBL/GenBank/DDBJ databases">
        <title>Genomic Encyclopedia of Type Strains, Phase IV (KMG-IV): sequencing the most valuable type-strain genomes for metagenomic binning, comparative biology and taxonomic classification.</title>
        <authorList>
            <person name="Goeker M."/>
        </authorList>
    </citation>
    <scope>NUCLEOTIDE SEQUENCE [LARGE SCALE GENOMIC DNA]</scope>
    <source>
        <strain evidence="2 3">DSM 24629</strain>
    </source>
</reference>
<dbReference type="Gene3D" id="3.30.70.20">
    <property type="match status" value="1"/>
</dbReference>
<dbReference type="EMBL" id="SMAL01000001">
    <property type="protein sequence ID" value="TCT16815.1"/>
    <property type="molecule type" value="Genomic_DNA"/>
</dbReference>
<sequence length="231" mass="25404">MFAKVIQIDEDKCIGCGLCANACHQSAIQVIDGKAKLVNESHCDGLGMCLPQCPTDALQLVDREIEEKEPKKMKKEMGHGGGCPGTRSSVINREKAVEIKEDKVEEVKELVSQLNQWPVQIHLISPNAPYLEDADLLIAADCTAYAYANIHNEFIKGRITLIGCPKLDDNDAYKEKFKNILKSNNIRSITVLRMEVPCCGGIVSSVKGAMLESETIVQYNEVIIGVDGSKR</sequence>
<comment type="caution">
    <text evidence="2">The sequence shown here is derived from an EMBL/GenBank/DDBJ whole genome shotgun (WGS) entry which is preliminary data.</text>
</comment>
<dbReference type="PROSITE" id="PS51379">
    <property type="entry name" value="4FE4S_FER_2"/>
    <property type="match status" value="2"/>
</dbReference>
<feature type="domain" description="4Fe-4S ferredoxin-type" evidence="1">
    <location>
        <begin position="4"/>
        <end position="33"/>
    </location>
</feature>
<dbReference type="AlphaFoldDB" id="A0A4R3MNH5"/>
<dbReference type="OrthoDB" id="9795268at2"/>
<dbReference type="InterPro" id="IPR017896">
    <property type="entry name" value="4Fe4S_Fe-S-bd"/>
</dbReference>
<keyword evidence="3" id="KW-1185">Reference proteome</keyword>
<accession>A0A4R3MNH5</accession>
<dbReference type="InterPro" id="IPR052911">
    <property type="entry name" value="Corrinoid_activation_enz"/>
</dbReference>
<dbReference type="Pfam" id="PF14697">
    <property type="entry name" value="Fer4_21"/>
    <property type="match status" value="1"/>
</dbReference>
<evidence type="ECO:0000313" key="2">
    <source>
        <dbReference type="EMBL" id="TCT16815.1"/>
    </source>
</evidence>
<evidence type="ECO:0000313" key="3">
    <source>
        <dbReference type="Proteomes" id="UP000294902"/>
    </source>
</evidence>
<feature type="domain" description="4Fe-4S ferredoxin-type" evidence="1">
    <location>
        <begin position="34"/>
        <end position="63"/>
    </location>
</feature>
<dbReference type="PANTHER" id="PTHR42895">
    <property type="entry name" value="IRON-SULFUR CLUSTER-BINDING PROTEIN-RELATED"/>
    <property type="match status" value="1"/>
</dbReference>
<gene>
    <name evidence="2" type="ORF">EDC18_101111</name>
</gene>
<organism evidence="2 3">
    <name type="scientific">Natranaerovirga pectinivora</name>
    <dbReference type="NCBI Taxonomy" id="682400"/>
    <lineage>
        <taxon>Bacteria</taxon>
        <taxon>Bacillati</taxon>
        <taxon>Bacillota</taxon>
        <taxon>Clostridia</taxon>
        <taxon>Lachnospirales</taxon>
        <taxon>Natranaerovirgaceae</taxon>
        <taxon>Natranaerovirga</taxon>
    </lineage>
</organism>
<protein>
    <submittedName>
        <fullName evidence="2">4Fe-4S dicluster protein</fullName>
    </submittedName>
</protein>
<dbReference type="Proteomes" id="UP000294902">
    <property type="component" value="Unassembled WGS sequence"/>
</dbReference>
<dbReference type="SUPFAM" id="SSF54862">
    <property type="entry name" value="4Fe-4S ferredoxins"/>
    <property type="match status" value="1"/>
</dbReference>
<evidence type="ECO:0000259" key="1">
    <source>
        <dbReference type="PROSITE" id="PS51379"/>
    </source>
</evidence>
<name>A0A4R3MNH5_9FIRM</name>